<dbReference type="CDD" id="cd00077">
    <property type="entry name" value="HDc"/>
    <property type="match status" value="1"/>
</dbReference>
<dbReference type="Pfam" id="PF08668">
    <property type="entry name" value="HDOD"/>
    <property type="match status" value="1"/>
</dbReference>
<dbReference type="InterPro" id="IPR052340">
    <property type="entry name" value="RNase_Y/CdgJ"/>
</dbReference>
<dbReference type="InterPro" id="IPR013976">
    <property type="entry name" value="HDOD"/>
</dbReference>
<dbReference type="EMBL" id="RJVA01000012">
    <property type="protein sequence ID" value="ROQ92084.1"/>
    <property type="molecule type" value="Genomic_DNA"/>
</dbReference>
<evidence type="ECO:0000313" key="2">
    <source>
        <dbReference type="EMBL" id="ROQ92084.1"/>
    </source>
</evidence>
<dbReference type="Gene3D" id="1.10.3210.10">
    <property type="entry name" value="Hypothetical protein af1432"/>
    <property type="match status" value="1"/>
</dbReference>
<dbReference type="Proteomes" id="UP000276223">
    <property type="component" value="Unassembled WGS sequence"/>
</dbReference>
<dbReference type="SUPFAM" id="SSF109604">
    <property type="entry name" value="HD-domain/PDEase-like"/>
    <property type="match status" value="1"/>
</dbReference>
<dbReference type="AlphaFoldDB" id="A0A3N1ULH9"/>
<organism evidence="2 3">
    <name type="scientific">Desulfosoma caldarium</name>
    <dbReference type="NCBI Taxonomy" id="610254"/>
    <lineage>
        <taxon>Bacteria</taxon>
        <taxon>Pseudomonadati</taxon>
        <taxon>Thermodesulfobacteriota</taxon>
        <taxon>Syntrophobacteria</taxon>
        <taxon>Syntrophobacterales</taxon>
        <taxon>Syntrophobacteraceae</taxon>
        <taxon>Desulfosoma</taxon>
    </lineage>
</organism>
<protein>
    <submittedName>
        <fullName evidence="2">Putative nucleotidyltransferase with HDIG domain</fullName>
    </submittedName>
</protein>
<dbReference type="RefSeq" id="WP_170161718.1">
    <property type="nucleotide sequence ID" value="NZ_RJVA01000012.1"/>
</dbReference>
<proteinExistence type="predicted"/>
<dbReference type="GO" id="GO:0016740">
    <property type="term" value="F:transferase activity"/>
    <property type="evidence" value="ECO:0007669"/>
    <property type="project" value="UniProtKB-KW"/>
</dbReference>
<dbReference type="PROSITE" id="PS51833">
    <property type="entry name" value="HDOD"/>
    <property type="match status" value="1"/>
</dbReference>
<keyword evidence="3" id="KW-1185">Reference proteome</keyword>
<evidence type="ECO:0000259" key="1">
    <source>
        <dbReference type="PROSITE" id="PS51833"/>
    </source>
</evidence>
<gene>
    <name evidence="2" type="ORF">EDC27_1757</name>
</gene>
<reference evidence="2 3" key="1">
    <citation type="submission" date="2018-11" db="EMBL/GenBank/DDBJ databases">
        <title>Genomic Encyclopedia of Type Strains, Phase IV (KMG-IV): sequencing the most valuable type-strain genomes for metagenomic binning, comparative biology and taxonomic classification.</title>
        <authorList>
            <person name="Goeker M."/>
        </authorList>
    </citation>
    <scope>NUCLEOTIDE SEQUENCE [LARGE SCALE GENOMIC DNA]</scope>
    <source>
        <strain evidence="2 3">DSM 22027</strain>
    </source>
</reference>
<dbReference type="InterPro" id="IPR006675">
    <property type="entry name" value="HDIG_dom"/>
</dbReference>
<evidence type="ECO:0000313" key="3">
    <source>
        <dbReference type="Proteomes" id="UP000276223"/>
    </source>
</evidence>
<name>A0A3N1ULH9_9BACT</name>
<dbReference type="PANTHER" id="PTHR33525">
    <property type="match status" value="1"/>
</dbReference>
<dbReference type="NCBIfam" id="TIGR00277">
    <property type="entry name" value="HDIG"/>
    <property type="match status" value="1"/>
</dbReference>
<accession>A0A3N1ULH9</accession>
<sequence>MLPDTAFRVMDMMHKPDTDPKALARAVAEDPGLGAQTLHLCNSPYYSLPVEVTSIEHAVRLLGWPTVCGIVMAAYLYRLMARFSGDGARLWLRGARRHVLHVADCAQHLAVHAVLGLDRSEAWTLGLLHDIGKLVLAQLDAEAARAVEDRLAVSNMTLVDTEWEVLGADHAEVGSLLAERWELPDMIVDTIRWHHRPEKSEGPTAGLVFAADTLARVAEGLESWSAFMEDEPRLSLVLERLGMDRDGFISVARLWLESAKGR</sequence>
<keyword evidence="2" id="KW-0808">Transferase</keyword>
<dbReference type="InterPro" id="IPR003607">
    <property type="entry name" value="HD/PDEase_dom"/>
</dbReference>
<comment type="caution">
    <text evidence="2">The sequence shown here is derived from an EMBL/GenBank/DDBJ whole genome shotgun (WGS) entry which is preliminary data.</text>
</comment>
<feature type="domain" description="HDOD" evidence="1">
    <location>
        <begin position="1"/>
        <end position="197"/>
    </location>
</feature>
<dbReference type="PANTHER" id="PTHR33525:SF3">
    <property type="entry name" value="RIBONUCLEASE Y"/>
    <property type="match status" value="1"/>
</dbReference>